<accession>A0ABS3L8U3</accession>
<evidence type="ECO:0000313" key="2">
    <source>
        <dbReference type="EMBL" id="MBO1306053.1"/>
    </source>
</evidence>
<dbReference type="InterPro" id="IPR041025">
    <property type="entry name" value="HNH_repeat"/>
</dbReference>
<dbReference type="RefSeq" id="WP_207672982.1">
    <property type="nucleotide sequence ID" value="NZ_JAFREM010000012.1"/>
</dbReference>
<feature type="region of interest" description="Disordered" evidence="1">
    <location>
        <begin position="227"/>
        <end position="250"/>
    </location>
</feature>
<evidence type="ECO:0000256" key="1">
    <source>
        <dbReference type="SAM" id="MobiDB-lite"/>
    </source>
</evidence>
<gene>
    <name evidence="2" type="ORF">JZO70_07765</name>
</gene>
<keyword evidence="3" id="KW-1185">Reference proteome</keyword>
<name>A0ABS3L8U3_9ENTE</name>
<evidence type="ECO:0008006" key="4">
    <source>
        <dbReference type="Google" id="ProtNLM"/>
    </source>
</evidence>
<dbReference type="Proteomes" id="UP000664601">
    <property type="component" value="Unassembled WGS sequence"/>
</dbReference>
<proteinExistence type="predicted"/>
<reference evidence="2 3" key="1">
    <citation type="submission" date="2021-03" db="EMBL/GenBank/DDBJ databases">
        <title>Enterococcal diversity collection.</title>
        <authorList>
            <person name="Gilmore M.S."/>
            <person name="Schwartzman J."/>
            <person name="Van Tyne D."/>
            <person name="Martin M."/>
            <person name="Earl A.M."/>
            <person name="Manson A.L."/>
            <person name="Straub T."/>
            <person name="Salamzade R."/>
            <person name="Saavedra J."/>
            <person name="Lebreton F."/>
            <person name="Prichula J."/>
            <person name="Schaufler K."/>
            <person name="Gaca A."/>
            <person name="Sgardioli B."/>
            <person name="Wagenaar J."/>
            <person name="Strong T."/>
        </authorList>
    </citation>
    <scope>NUCLEOTIDE SEQUENCE [LARGE SCALE GENOMIC DNA]</scope>
    <source>
        <strain evidence="2 3">669A</strain>
    </source>
</reference>
<sequence>MIHISDEELIKSVQQRAAVLGRTPLSKEFRYYSMAARRFGSWNNFLKAARLTPSKVSKSEASDYPSSKSELIDELVKLSAELGETPRKADFAYYKKALAQFGSWSNFVKKSGLKKRSRGLSEDQLIAAMKERAAELGYTPLASEFKHSQTVKTRYPSWEKFVKKAGLPVNNKSKFAKQKKRALINELRQLRDELGETPRSADFKHYNQAIKAFGSWARFIEASGLKKRTRKSKVKKQPKEPKVKKQPRKQLTSEELIQLVQAEAKRIGQTPVSYRFPDYTMAVREFGSWEKFLKAAGLKPHKPVYVKTNQLSEEELIQEFIHLSNIMEETPRSVDFKYYRQAFQLFGSWPKFVKASGLEPRKRGKDAPSKQKHWLDLRLRY</sequence>
<comment type="caution">
    <text evidence="2">The sequence shown here is derived from an EMBL/GenBank/DDBJ whole genome shotgun (WGS) entry which is preliminary data.</text>
</comment>
<evidence type="ECO:0000313" key="3">
    <source>
        <dbReference type="Proteomes" id="UP000664601"/>
    </source>
</evidence>
<dbReference type="Pfam" id="PF18780">
    <property type="entry name" value="HNH_repeat"/>
    <property type="match status" value="6"/>
</dbReference>
<dbReference type="EMBL" id="JAFREM010000012">
    <property type="protein sequence ID" value="MBO1306053.1"/>
    <property type="molecule type" value="Genomic_DNA"/>
</dbReference>
<feature type="compositionally biased region" description="Basic residues" evidence="1">
    <location>
        <begin position="227"/>
        <end position="236"/>
    </location>
</feature>
<organism evidence="2 3">
    <name type="scientific">Candidatus Enterococcus moelleringii</name>
    <dbReference type="NCBI Taxonomy" id="2815325"/>
    <lineage>
        <taxon>Bacteria</taxon>
        <taxon>Bacillati</taxon>
        <taxon>Bacillota</taxon>
        <taxon>Bacilli</taxon>
        <taxon>Lactobacillales</taxon>
        <taxon>Enterococcaceae</taxon>
        <taxon>Enterococcus</taxon>
    </lineage>
</organism>
<protein>
    <recommendedName>
        <fullName evidence="4">Core-binding (CB) domain-containing protein</fullName>
    </recommendedName>
</protein>